<dbReference type="GO" id="GO:0005886">
    <property type="term" value="C:plasma membrane"/>
    <property type="evidence" value="ECO:0007669"/>
    <property type="project" value="TreeGrafter"/>
</dbReference>
<comment type="similarity">
    <text evidence="14">Belongs to the adenylyl cyclase class-4/guanylyl cyclase family.</text>
</comment>
<evidence type="ECO:0000256" key="5">
    <source>
        <dbReference type="ARBA" id="ARBA00022692"/>
    </source>
</evidence>
<keyword evidence="8" id="KW-0067">ATP-binding</keyword>
<protein>
    <recommendedName>
        <fullName evidence="4">adenylate cyclase</fullName>
        <ecNumber evidence="4">4.6.1.1</ecNumber>
    </recommendedName>
</protein>
<evidence type="ECO:0000256" key="14">
    <source>
        <dbReference type="RuleBase" id="RU000405"/>
    </source>
</evidence>
<comment type="cofactor">
    <cofactor evidence="2">
        <name>Mg(2+)</name>
        <dbReference type="ChEBI" id="CHEBI:18420"/>
    </cofactor>
</comment>
<dbReference type="InterPro" id="IPR001054">
    <property type="entry name" value="A/G_cyclase"/>
</dbReference>
<sequence>MLILTMHCRQTAKTAKTLFVWKLEAEESKQKINNIKQRNQALINNILPSYVATHFMQNQDKDETELYSHSYKNVSVMFASIPNFDDFYSEDSINNSGVECMRFLNEVISDFDELLDDPRFGDVEKIKTICSTYMAASGLASGLQKDEQSSWKPLLDLVDFALALKGRLKEINQESFNDFVLRVGLHCGPVVGGVIGAKKPHYDIWGNTVNVASRMDSTGKGGYIQIVEKTYEMLKDKGYTFIYRGLVQVKGKGTLTTYYLTGKLDQNSNNPPHAHLNTINTPL</sequence>
<reference evidence="16" key="1">
    <citation type="submission" date="2020-04" db="EMBL/GenBank/DDBJ databases">
        <authorList>
            <person name="Alioto T."/>
            <person name="Alioto T."/>
            <person name="Gomez Garrido J."/>
        </authorList>
    </citation>
    <scope>NUCLEOTIDE SEQUENCE</scope>
    <source>
        <strain evidence="16">A484AB</strain>
    </source>
</reference>
<dbReference type="PANTHER" id="PTHR45627">
    <property type="entry name" value="ADENYLATE CYCLASE TYPE 1"/>
    <property type="match status" value="1"/>
</dbReference>
<dbReference type="Gene3D" id="3.30.70.1230">
    <property type="entry name" value="Nucleotide cyclase"/>
    <property type="match status" value="1"/>
</dbReference>
<dbReference type="AlphaFoldDB" id="A0A6S7KCW7"/>
<evidence type="ECO:0000256" key="10">
    <source>
        <dbReference type="ARBA" id="ARBA00022989"/>
    </source>
</evidence>
<dbReference type="PROSITE" id="PS00452">
    <property type="entry name" value="GUANYLATE_CYCLASE_1"/>
    <property type="match status" value="1"/>
</dbReference>
<name>A0A6S7KCW7_PARCT</name>
<evidence type="ECO:0000256" key="13">
    <source>
        <dbReference type="ARBA" id="ARBA00023239"/>
    </source>
</evidence>
<evidence type="ECO:0000256" key="9">
    <source>
        <dbReference type="ARBA" id="ARBA00022842"/>
    </source>
</evidence>
<dbReference type="FunFam" id="3.30.70.1230:FF:000006">
    <property type="entry name" value="Adenylate cyclase"/>
    <property type="match status" value="1"/>
</dbReference>
<dbReference type="EMBL" id="CACRXK020031882">
    <property type="protein sequence ID" value="CAB4043255.1"/>
    <property type="molecule type" value="Genomic_DNA"/>
</dbReference>
<evidence type="ECO:0000256" key="2">
    <source>
        <dbReference type="ARBA" id="ARBA00001946"/>
    </source>
</evidence>
<keyword evidence="9" id="KW-0460">Magnesium</keyword>
<dbReference type="GO" id="GO:0006171">
    <property type="term" value="P:cAMP biosynthetic process"/>
    <property type="evidence" value="ECO:0007669"/>
    <property type="project" value="UniProtKB-KW"/>
</dbReference>
<dbReference type="GO" id="GO:0004016">
    <property type="term" value="F:adenylate cyclase activity"/>
    <property type="evidence" value="ECO:0007669"/>
    <property type="project" value="UniProtKB-EC"/>
</dbReference>
<evidence type="ECO:0000256" key="7">
    <source>
        <dbReference type="ARBA" id="ARBA00022741"/>
    </source>
</evidence>
<dbReference type="PANTHER" id="PTHR45627:SF30">
    <property type="entry name" value="ADENYLATE CYCLASE TYPE 3"/>
    <property type="match status" value="1"/>
</dbReference>
<gene>
    <name evidence="16" type="ORF">PACLA_8A059261</name>
</gene>
<evidence type="ECO:0000259" key="15">
    <source>
        <dbReference type="PROSITE" id="PS50125"/>
    </source>
</evidence>
<feature type="domain" description="Guanylate cyclase" evidence="15">
    <location>
        <begin position="75"/>
        <end position="216"/>
    </location>
</feature>
<dbReference type="GO" id="GO:0007189">
    <property type="term" value="P:adenylate cyclase-activating G protein-coupled receptor signaling pathway"/>
    <property type="evidence" value="ECO:0007669"/>
    <property type="project" value="TreeGrafter"/>
</dbReference>
<evidence type="ECO:0000313" key="16">
    <source>
        <dbReference type="EMBL" id="CAB4043255.1"/>
    </source>
</evidence>
<dbReference type="GO" id="GO:0005524">
    <property type="term" value="F:ATP binding"/>
    <property type="evidence" value="ECO:0007669"/>
    <property type="project" value="UniProtKB-KW"/>
</dbReference>
<dbReference type="CDD" id="cd07302">
    <property type="entry name" value="CHD"/>
    <property type="match status" value="1"/>
</dbReference>
<dbReference type="InterPro" id="IPR029787">
    <property type="entry name" value="Nucleotide_cyclase"/>
</dbReference>
<dbReference type="GO" id="GO:0046872">
    <property type="term" value="F:metal ion binding"/>
    <property type="evidence" value="ECO:0007669"/>
    <property type="project" value="UniProtKB-KW"/>
</dbReference>
<keyword evidence="5" id="KW-0812">Transmembrane</keyword>
<dbReference type="OrthoDB" id="10261550at2759"/>
<keyword evidence="10" id="KW-1133">Transmembrane helix</keyword>
<dbReference type="Proteomes" id="UP001152795">
    <property type="component" value="Unassembled WGS sequence"/>
</dbReference>
<dbReference type="InterPro" id="IPR018297">
    <property type="entry name" value="A/G_cyclase_CS"/>
</dbReference>
<evidence type="ECO:0000256" key="8">
    <source>
        <dbReference type="ARBA" id="ARBA00022840"/>
    </source>
</evidence>
<accession>A0A6S7KCW7</accession>
<comment type="caution">
    <text evidence="16">The sequence shown here is derived from an EMBL/GenBank/DDBJ whole genome shotgun (WGS) entry which is preliminary data.</text>
</comment>
<evidence type="ECO:0000256" key="4">
    <source>
        <dbReference type="ARBA" id="ARBA00012201"/>
    </source>
</evidence>
<proteinExistence type="inferred from homology"/>
<dbReference type="PROSITE" id="PS50125">
    <property type="entry name" value="GUANYLATE_CYCLASE_2"/>
    <property type="match status" value="1"/>
</dbReference>
<keyword evidence="7" id="KW-0547">Nucleotide-binding</keyword>
<evidence type="ECO:0000256" key="11">
    <source>
        <dbReference type="ARBA" id="ARBA00022998"/>
    </source>
</evidence>
<comment type="catalytic activity">
    <reaction evidence="1">
        <text>ATP = 3',5'-cyclic AMP + diphosphate</text>
        <dbReference type="Rhea" id="RHEA:15389"/>
        <dbReference type="ChEBI" id="CHEBI:30616"/>
        <dbReference type="ChEBI" id="CHEBI:33019"/>
        <dbReference type="ChEBI" id="CHEBI:58165"/>
        <dbReference type="EC" id="4.6.1.1"/>
    </reaction>
</comment>
<evidence type="ECO:0000256" key="1">
    <source>
        <dbReference type="ARBA" id="ARBA00001593"/>
    </source>
</evidence>
<dbReference type="SUPFAM" id="SSF55073">
    <property type="entry name" value="Nucleotide cyclase"/>
    <property type="match status" value="1"/>
</dbReference>
<keyword evidence="12" id="KW-0472">Membrane</keyword>
<keyword evidence="13 14" id="KW-0456">Lyase</keyword>
<evidence type="ECO:0000256" key="12">
    <source>
        <dbReference type="ARBA" id="ARBA00023136"/>
    </source>
</evidence>
<dbReference type="EC" id="4.6.1.1" evidence="4"/>
<keyword evidence="6" id="KW-0479">Metal-binding</keyword>
<dbReference type="Pfam" id="PF00211">
    <property type="entry name" value="Guanylate_cyc"/>
    <property type="match status" value="1"/>
</dbReference>
<keyword evidence="11" id="KW-0115">cAMP biosynthesis</keyword>
<evidence type="ECO:0000313" key="17">
    <source>
        <dbReference type="Proteomes" id="UP001152795"/>
    </source>
</evidence>
<keyword evidence="17" id="KW-1185">Reference proteome</keyword>
<organism evidence="16 17">
    <name type="scientific">Paramuricea clavata</name>
    <name type="common">Red gorgonian</name>
    <name type="synonym">Violescent sea-whip</name>
    <dbReference type="NCBI Taxonomy" id="317549"/>
    <lineage>
        <taxon>Eukaryota</taxon>
        <taxon>Metazoa</taxon>
        <taxon>Cnidaria</taxon>
        <taxon>Anthozoa</taxon>
        <taxon>Octocorallia</taxon>
        <taxon>Malacalcyonacea</taxon>
        <taxon>Plexauridae</taxon>
        <taxon>Paramuricea</taxon>
    </lineage>
</organism>
<comment type="subcellular location">
    <subcellularLocation>
        <location evidence="3">Membrane</location>
        <topology evidence="3">Multi-pass membrane protein</topology>
    </subcellularLocation>
</comment>
<dbReference type="GO" id="GO:0035556">
    <property type="term" value="P:intracellular signal transduction"/>
    <property type="evidence" value="ECO:0007669"/>
    <property type="project" value="InterPro"/>
</dbReference>
<dbReference type="SMART" id="SM00044">
    <property type="entry name" value="CYCc"/>
    <property type="match status" value="1"/>
</dbReference>
<evidence type="ECO:0000256" key="3">
    <source>
        <dbReference type="ARBA" id="ARBA00004141"/>
    </source>
</evidence>
<evidence type="ECO:0000256" key="6">
    <source>
        <dbReference type="ARBA" id="ARBA00022723"/>
    </source>
</evidence>